<feature type="transmembrane region" description="Helical" evidence="1">
    <location>
        <begin position="186"/>
        <end position="208"/>
    </location>
</feature>
<accession>A0A7S4NBJ2</accession>
<sequence length="300" mass="33589">MADDDNEQVCRIYDSEDSFTAWVQFMLACMALASLWIKRHHELPRRKFSTWFMDVSKQAFGACYAHILNMIIAAVIAGNVRGDAVLQDQCAWYAINYLIDTTLGLVLSIGFLRLLDLIANEWDWVSLKHSGVYVGKDGILHWINQMFAWLAILTIVKVIICVFMWLVSEPLAYMGAWMFGPLQSNIRFELLFVMIFFPGVLNIIYFWITDGYLKAHSKHSDAHEPEVVGTSGVVADALCDADYEGSLMSKDDKDMAYSKMNDGTDATNNASRGQYTAASIPSAQAGTAQTLTEKAEGTFV</sequence>
<dbReference type="InterPro" id="IPR022127">
    <property type="entry name" value="STIMATE/YPL162C"/>
</dbReference>
<feature type="transmembrane region" description="Helical" evidence="1">
    <location>
        <begin position="21"/>
        <end position="38"/>
    </location>
</feature>
<feature type="transmembrane region" description="Helical" evidence="1">
    <location>
        <begin position="59"/>
        <end position="80"/>
    </location>
</feature>
<keyword evidence="1" id="KW-0472">Membrane</keyword>
<keyword evidence="1" id="KW-1133">Transmembrane helix</keyword>
<evidence type="ECO:0000313" key="2">
    <source>
        <dbReference type="EMBL" id="CAE2276361.1"/>
    </source>
</evidence>
<dbReference type="PANTHER" id="PTHR31735:SF1">
    <property type="entry name" value="VACUOLAR MEMBRANE PROTEIN YPL162C"/>
    <property type="match status" value="1"/>
</dbReference>
<dbReference type="EMBL" id="HBKQ01050864">
    <property type="protein sequence ID" value="CAE2276361.1"/>
    <property type="molecule type" value="Transcribed_RNA"/>
</dbReference>
<keyword evidence="1" id="KW-0812">Transmembrane</keyword>
<dbReference type="Pfam" id="PF12400">
    <property type="entry name" value="STIMATE"/>
    <property type="match status" value="1"/>
</dbReference>
<evidence type="ECO:0000256" key="1">
    <source>
        <dbReference type="SAM" id="Phobius"/>
    </source>
</evidence>
<organism evidence="2">
    <name type="scientific">Odontella aurita</name>
    <dbReference type="NCBI Taxonomy" id="265563"/>
    <lineage>
        <taxon>Eukaryota</taxon>
        <taxon>Sar</taxon>
        <taxon>Stramenopiles</taxon>
        <taxon>Ochrophyta</taxon>
        <taxon>Bacillariophyta</taxon>
        <taxon>Mediophyceae</taxon>
        <taxon>Biddulphiophycidae</taxon>
        <taxon>Eupodiscales</taxon>
        <taxon>Odontellaceae</taxon>
        <taxon>Odontella</taxon>
    </lineage>
</organism>
<feature type="transmembrane region" description="Helical" evidence="1">
    <location>
        <begin position="92"/>
        <end position="112"/>
    </location>
</feature>
<reference evidence="2" key="1">
    <citation type="submission" date="2021-01" db="EMBL/GenBank/DDBJ databases">
        <authorList>
            <person name="Corre E."/>
            <person name="Pelletier E."/>
            <person name="Niang G."/>
            <person name="Scheremetjew M."/>
            <person name="Finn R."/>
            <person name="Kale V."/>
            <person name="Holt S."/>
            <person name="Cochrane G."/>
            <person name="Meng A."/>
            <person name="Brown T."/>
            <person name="Cohen L."/>
        </authorList>
    </citation>
    <scope>NUCLEOTIDE SEQUENCE</scope>
    <source>
        <strain evidence="2">Isolate 1302-5</strain>
    </source>
</reference>
<dbReference type="PANTHER" id="PTHR31735">
    <property type="entry name" value="VACUOLAR MEMBRANE PROTEIN YPL162C"/>
    <property type="match status" value="1"/>
</dbReference>
<proteinExistence type="predicted"/>
<feature type="transmembrane region" description="Helical" evidence="1">
    <location>
        <begin position="146"/>
        <end position="166"/>
    </location>
</feature>
<dbReference type="GO" id="GO:0016020">
    <property type="term" value="C:membrane"/>
    <property type="evidence" value="ECO:0007669"/>
    <property type="project" value="TreeGrafter"/>
</dbReference>
<dbReference type="AlphaFoldDB" id="A0A7S4NBJ2"/>
<protein>
    <submittedName>
        <fullName evidence="2">Uncharacterized protein</fullName>
    </submittedName>
</protein>
<name>A0A7S4NBJ2_9STRA</name>
<gene>
    <name evidence="2" type="ORF">OAUR00152_LOCUS35089</name>
</gene>